<keyword evidence="1" id="KW-0732">Signal</keyword>
<sequence length="404" mass="43737">MPAALLLLAAVLAAPRARADVVTDWNRIATQVATEAKFPPPLANRALAQVQTAVYVAVNAITREYPANKPLVKAPAGASLNAAVASANYVMLLRLLPVEQAPAVKAAYEAALERIADGKGKRDGIQVGKLAAAAVVAARANDVIEPVESYRPATQPGVYVPTSLPAVPNWPQRTPWLLENAAQLRPGPPPAMSSETWARDYNEIKSLGGKTSTARTQAQTDLAHFWEANMPIIYYGVVQSVADQPGREPTRNARLMMAVAQAMDDALIAVFEAKYHYNFWRPITAIRNGDRDVNEATVRDPSWLPFIDTPMHPEYPCAHCIVSAAMGAVLKAEVGSDPLPVLATTSYTANGARREWKDIDAFVLEVSEARIYDGVHFRTSTEVGREMGQKVGELSAARYLQPPP</sequence>
<evidence type="ECO:0000313" key="3">
    <source>
        <dbReference type="Proteomes" id="UP001429354"/>
    </source>
</evidence>
<evidence type="ECO:0000256" key="1">
    <source>
        <dbReference type="SAM" id="SignalP"/>
    </source>
</evidence>
<feature type="signal peptide" evidence="1">
    <location>
        <begin position="1"/>
        <end position="19"/>
    </location>
</feature>
<gene>
    <name evidence="2" type="ORF">DT603_01685</name>
</gene>
<name>A0ABX0ADG3_9GAMM</name>
<dbReference type="PANTHER" id="PTHR34599:SF1">
    <property type="entry name" value="PHOSPHATIDIC ACID PHOSPHATASE TYPE 2_HALOPEROXIDASE DOMAIN-CONTAINING PROTEIN"/>
    <property type="match status" value="1"/>
</dbReference>
<comment type="caution">
    <text evidence="2">The sequence shown here is derived from an EMBL/GenBank/DDBJ whole genome shotgun (WGS) entry which is preliminary data.</text>
</comment>
<dbReference type="SUPFAM" id="SSF48317">
    <property type="entry name" value="Acid phosphatase/Vanadium-dependent haloperoxidase"/>
    <property type="match status" value="1"/>
</dbReference>
<dbReference type="CDD" id="cd03398">
    <property type="entry name" value="PAP2_haloperoxidase"/>
    <property type="match status" value="1"/>
</dbReference>
<keyword evidence="3" id="KW-1185">Reference proteome</keyword>
<dbReference type="EMBL" id="QOVG01000001">
    <property type="protein sequence ID" value="NDK37556.1"/>
    <property type="molecule type" value="Genomic_DNA"/>
</dbReference>
<dbReference type="InterPro" id="IPR036938">
    <property type="entry name" value="PAP2/HPO_sf"/>
</dbReference>
<organism evidence="2 3">
    <name type="scientific">Pseudoxanthomonas gei</name>
    <dbReference type="NCBI Taxonomy" id="1383030"/>
    <lineage>
        <taxon>Bacteria</taxon>
        <taxon>Pseudomonadati</taxon>
        <taxon>Pseudomonadota</taxon>
        <taxon>Gammaproteobacteria</taxon>
        <taxon>Lysobacterales</taxon>
        <taxon>Lysobacteraceae</taxon>
        <taxon>Pseudoxanthomonas</taxon>
    </lineage>
</organism>
<reference evidence="2 3" key="1">
    <citation type="submission" date="2018-07" db="EMBL/GenBank/DDBJ databases">
        <title>Whole genome Sequencing of Pseudoxanthomonas gei KCTC 32298 (T).</title>
        <authorList>
            <person name="Kumar S."/>
            <person name="Bansal K."/>
            <person name="Kaur A."/>
            <person name="Patil P."/>
            <person name="Sharma S."/>
            <person name="Patil P.B."/>
        </authorList>
    </citation>
    <scope>NUCLEOTIDE SEQUENCE [LARGE SCALE GENOMIC DNA]</scope>
    <source>
        <strain evidence="2 3">KCTC 32298</strain>
    </source>
</reference>
<accession>A0ABX0ADG3</accession>
<dbReference type="InterPro" id="IPR052559">
    <property type="entry name" value="V-haloperoxidase"/>
</dbReference>
<protein>
    <submittedName>
        <fullName evidence="2">PA-phosphatase</fullName>
    </submittedName>
</protein>
<evidence type="ECO:0000313" key="2">
    <source>
        <dbReference type="EMBL" id="NDK37556.1"/>
    </source>
</evidence>
<proteinExistence type="predicted"/>
<dbReference type="Gene3D" id="1.10.606.20">
    <property type="match status" value="1"/>
</dbReference>
<dbReference type="Proteomes" id="UP001429354">
    <property type="component" value="Unassembled WGS sequence"/>
</dbReference>
<feature type="chain" id="PRO_5045224277" evidence="1">
    <location>
        <begin position="20"/>
        <end position="404"/>
    </location>
</feature>
<dbReference type="PANTHER" id="PTHR34599">
    <property type="entry name" value="PEROXIDASE-RELATED"/>
    <property type="match status" value="1"/>
</dbReference>